<gene>
    <name evidence="2" type="ORF">ATNIH1004_007049</name>
    <name evidence="3" type="ORF">EYZ11_003485</name>
</gene>
<evidence type="ECO:0000313" key="3">
    <source>
        <dbReference type="EMBL" id="THC97042.1"/>
    </source>
</evidence>
<comment type="caution">
    <text evidence="3">The sequence shown here is derived from an EMBL/GenBank/DDBJ whole genome shotgun (WGS) entry which is preliminary data.</text>
</comment>
<dbReference type="Gene3D" id="3.40.630.30">
    <property type="match status" value="1"/>
</dbReference>
<dbReference type="EMBL" id="QUQM01000007">
    <property type="protein sequence ID" value="KAA8645630.1"/>
    <property type="molecule type" value="Genomic_DNA"/>
</dbReference>
<dbReference type="GeneID" id="54329751"/>
<evidence type="ECO:0000313" key="4">
    <source>
        <dbReference type="Proteomes" id="UP000308092"/>
    </source>
</evidence>
<feature type="domain" description="N-acetyltransferase" evidence="1">
    <location>
        <begin position="58"/>
        <end position="209"/>
    </location>
</feature>
<dbReference type="GO" id="GO:0016747">
    <property type="term" value="F:acyltransferase activity, transferring groups other than amino-acyl groups"/>
    <property type="evidence" value="ECO:0007669"/>
    <property type="project" value="InterPro"/>
</dbReference>
<accession>A0A4S3JN83</accession>
<keyword evidence="4" id="KW-1185">Reference proteome</keyword>
<reference evidence="2 5" key="2">
    <citation type="submission" date="2019-08" db="EMBL/GenBank/DDBJ databases">
        <title>The genome sequence of a newly discovered highly antifungal drug resistant Aspergillus species, Aspergillus tanneri NIH 1004.</title>
        <authorList>
            <person name="Mounaud S."/>
            <person name="Singh I."/>
            <person name="Joardar V."/>
            <person name="Pakala S."/>
            <person name="Pakala S."/>
            <person name="Venepally P."/>
            <person name="Chung J.K."/>
            <person name="Losada L."/>
            <person name="Nierman W.C."/>
        </authorList>
    </citation>
    <scope>NUCLEOTIDE SEQUENCE [LARGE SCALE GENOMIC DNA]</scope>
    <source>
        <strain evidence="2 5">NIH1004</strain>
    </source>
</reference>
<dbReference type="Pfam" id="PF13508">
    <property type="entry name" value="Acetyltransf_7"/>
    <property type="match status" value="1"/>
</dbReference>
<dbReference type="PROSITE" id="PS51186">
    <property type="entry name" value="GNAT"/>
    <property type="match status" value="1"/>
</dbReference>
<dbReference type="Proteomes" id="UP000308092">
    <property type="component" value="Unassembled WGS sequence"/>
</dbReference>
<dbReference type="RefSeq" id="XP_033424991.1">
    <property type="nucleotide sequence ID" value="XM_033571676.1"/>
</dbReference>
<protein>
    <recommendedName>
        <fullName evidence="1">N-acetyltransferase domain-containing protein</fullName>
    </recommendedName>
</protein>
<sequence length="209" mass="22944">MTTMPTPKNDHIIIVRGTVTDVSVILHLLDKAVEWLVSQDRVGQWGTTPFSEKSRNHERVTEFATSGLGVWLAIKVLDDTAMKTVDEDPEQPSTALYFSTDLGVQGIVVGALAVGDKTPYVPAVSEPEAYVKLLVTDRKYIGGGIGRRLLDHARALTREAGVSLMRVDCYGGGDGKLVKYYESQGFKRSVTMDVEGWPCQVLEMRLEGS</sequence>
<dbReference type="OrthoDB" id="2821191at2759"/>
<dbReference type="EMBL" id="SOSA01000089">
    <property type="protein sequence ID" value="THC97042.1"/>
    <property type="molecule type" value="Genomic_DNA"/>
</dbReference>
<reference evidence="3 4" key="1">
    <citation type="submission" date="2019-03" db="EMBL/GenBank/DDBJ databases">
        <title>The genome sequence of a newly discovered highly antifungal drug resistant Aspergillus species, Aspergillus tanneri NIH 1004.</title>
        <authorList>
            <person name="Mounaud S."/>
            <person name="Singh I."/>
            <person name="Joardar V."/>
            <person name="Pakala S."/>
            <person name="Pakala S."/>
            <person name="Venepally P."/>
            <person name="Hoover J."/>
            <person name="Nierman W."/>
            <person name="Chung J."/>
            <person name="Losada L."/>
        </authorList>
    </citation>
    <scope>NUCLEOTIDE SEQUENCE [LARGE SCALE GENOMIC DNA]</scope>
    <source>
        <strain evidence="3 4">NIH1004</strain>
    </source>
</reference>
<evidence type="ECO:0000259" key="1">
    <source>
        <dbReference type="PROSITE" id="PS51186"/>
    </source>
</evidence>
<organism evidence="3 4">
    <name type="scientific">Aspergillus tanneri</name>
    <dbReference type="NCBI Taxonomy" id="1220188"/>
    <lineage>
        <taxon>Eukaryota</taxon>
        <taxon>Fungi</taxon>
        <taxon>Dikarya</taxon>
        <taxon>Ascomycota</taxon>
        <taxon>Pezizomycotina</taxon>
        <taxon>Eurotiomycetes</taxon>
        <taxon>Eurotiomycetidae</taxon>
        <taxon>Eurotiales</taxon>
        <taxon>Aspergillaceae</taxon>
        <taxon>Aspergillus</taxon>
        <taxon>Aspergillus subgen. Circumdati</taxon>
    </lineage>
</organism>
<evidence type="ECO:0000313" key="5">
    <source>
        <dbReference type="Proteomes" id="UP000324241"/>
    </source>
</evidence>
<dbReference type="CDD" id="cd04301">
    <property type="entry name" value="NAT_SF"/>
    <property type="match status" value="1"/>
</dbReference>
<name>A0A4S3JN83_9EURO</name>
<dbReference type="InterPro" id="IPR016181">
    <property type="entry name" value="Acyl_CoA_acyltransferase"/>
</dbReference>
<dbReference type="SUPFAM" id="SSF55729">
    <property type="entry name" value="Acyl-CoA N-acyltransferases (Nat)"/>
    <property type="match status" value="1"/>
</dbReference>
<evidence type="ECO:0000313" key="2">
    <source>
        <dbReference type="EMBL" id="KAA8645630.1"/>
    </source>
</evidence>
<dbReference type="AlphaFoldDB" id="A0A4S3JN83"/>
<proteinExistence type="predicted"/>
<dbReference type="InterPro" id="IPR000182">
    <property type="entry name" value="GNAT_dom"/>
</dbReference>
<dbReference type="VEuPathDB" id="FungiDB:EYZ11_003485"/>
<dbReference type="Proteomes" id="UP000324241">
    <property type="component" value="Unassembled WGS sequence"/>
</dbReference>